<comment type="caution">
    <text evidence="1">The sequence shown here is derived from an EMBL/GenBank/DDBJ whole genome shotgun (WGS) entry which is preliminary data.</text>
</comment>
<dbReference type="EMBL" id="BNJJ01000010">
    <property type="protein sequence ID" value="GHO85871.1"/>
    <property type="molecule type" value="Genomic_DNA"/>
</dbReference>
<proteinExistence type="predicted"/>
<gene>
    <name evidence="1" type="ORF">KSZ_38770</name>
</gene>
<sequence length="95" mass="10814">MIRSKVKAEHVTEVEAAARRVFAALQQAQPDGIRYSSCRLSDGVTYMALLELDEGVENPLPSLPEFREFQENLKNWMAEPPIPEQLTVVGSYRFF</sequence>
<keyword evidence="2" id="KW-1185">Reference proteome</keyword>
<evidence type="ECO:0000313" key="1">
    <source>
        <dbReference type="EMBL" id="GHO85871.1"/>
    </source>
</evidence>
<protein>
    <recommendedName>
        <fullName evidence="3">ABM domain-containing protein</fullName>
    </recommendedName>
</protein>
<evidence type="ECO:0008006" key="3">
    <source>
        <dbReference type="Google" id="ProtNLM"/>
    </source>
</evidence>
<accession>A0ABQ3VKF5</accession>
<organism evidence="1 2">
    <name type="scientific">Dictyobacter formicarum</name>
    <dbReference type="NCBI Taxonomy" id="2778368"/>
    <lineage>
        <taxon>Bacteria</taxon>
        <taxon>Bacillati</taxon>
        <taxon>Chloroflexota</taxon>
        <taxon>Ktedonobacteria</taxon>
        <taxon>Ktedonobacterales</taxon>
        <taxon>Dictyobacteraceae</taxon>
        <taxon>Dictyobacter</taxon>
    </lineage>
</organism>
<name>A0ABQ3VKF5_9CHLR</name>
<reference evidence="1 2" key="1">
    <citation type="journal article" date="2021" name="Int. J. Syst. Evol. Microbiol.">
        <title>Reticulibacter mediterranei gen. nov., sp. nov., within the new family Reticulibacteraceae fam. nov., and Ktedonospora formicarum gen. nov., sp. nov., Ktedonobacter robiniae sp. nov., Dictyobacter formicarum sp. nov. and Dictyobacter arantiisoli sp. nov., belonging to the class Ktedonobacteria.</title>
        <authorList>
            <person name="Yabe S."/>
            <person name="Zheng Y."/>
            <person name="Wang C.M."/>
            <person name="Sakai Y."/>
            <person name="Abe K."/>
            <person name="Yokota A."/>
            <person name="Donadio S."/>
            <person name="Cavaletti L."/>
            <person name="Monciardini P."/>
        </authorList>
    </citation>
    <scope>NUCLEOTIDE SEQUENCE [LARGE SCALE GENOMIC DNA]</scope>
    <source>
        <strain evidence="1 2">SOSP1-9</strain>
    </source>
</reference>
<dbReference type="Proteomes" id="UP000635565">
    <property type="component" value="Unassembled WGS sequence"/>
</dbReference>
<evidence type="ECO:0000313" key="2">
    <source>
        <dbReference type="Proteomes" id="UP000635565"/>
    </source>
</evidence>